<evidence type="ECO:0000256" key="3">
    <source>
        <dbReference type="ARBA" id="ARBA00022801"/>
    </source>
</evidence>
<organism evidence="6 7">
    <name type="scientific">Pelagibacterium nitratireducens</name>
    <dbReference type="NCBI Taxonomy" id="1046114"/>
    <lineage>
        <taxon>Bacteria</taxon>
        <taxon>Pseudomonadati</taxon>
        <taxon>Pseudomonadota</taxon>
        <taxon>Alphaproteobacteria</taxon>
        <taxon>Hyphomicrobiales</taxon>
        <taxon>Devosiaceae</taxon>
        <taxon>Pelagibacterium</taxon>
    </lineage>
</organism>
<feature type="domain" description="Peptidase S49" evidence="5">
    <location>
        <begin position="150"/>
        <end position="295"/>
    </location>
</feature>
<evidence type="ECO:0000259" key="5">
    <source>
        <dbReference type="Pfam" id="PF01343"/>
    </source>
</evidence>
<dbReference type="PANTHER" id="PTHR33209:SF1">
    <property type="entry name" value="PEPTIDASE S49 DOMAIN-CONTAINING PROTEIN"/>
    <property type="match status" value="1"/>
</dbReference>
<keyword evidence="2" id="KW-0645">Protease</keyword>
<keyword evidence="4" id="KW-0720">Serine protease</keyword>
<reference evidence="6 7" key="1">
    <citation type="submission" date="2024-02" db="EMBL/GenBank/DDBJ databases">
        <title>Complete genome sequence of Pelagibacterium nitratireducens ZH15.</title>
        <authorList>
            <person name="Zhao L.H."/>
        </authorList>
    </citation>
    <scope>NUCLEOTIDE SEQUENCE [LARGE SCALE GENOMIC DNA]</scope>
    <source>
        <strain evidence="6 7">ZH15</strain>
    </source>
</reference>
<dbReference type="Gene3D" id="6.20.330.10">
    <property type="match status" value="1"/>
</dbReference>
<dbReference type="Pfam" id="PF01343">
    <property type="entry name" value="Peptidase_S49"/>
    <property type="match status" value="1"/>
</dbReference>
<comment type="similarity">
    <text evidence="1">Belongs to the peptidase S49 family.</text>
</comment>
<dbReference type="SUPFAM" id="SSF52096">
    <property type="entry name" value="ClpP/crotonase"/>
    <property type="match status" value="1"/>
</dbReference>
<sequence>MSLDRISAALFDQAHLYHPGKAETFVRVFGPRLTGTNITIVNGDGGVDHTAFSGGRASAGVLGDRLGRTYDRYSARPFDMIDGVAIIPIEGTLVQKGSWIGQSSGETSYQGLQTQIARAGRDEVKGAVFEVDSFGGMVNGAFETAASIRQLSAKKPTIAILTDFAYSAAYLLASQCRQIIVPEFGGAGSIGVVTLHADWSEALENEGVRVTIIHAGKHKVDGNPYEPLPEAVRAEWQARVEAIRLRFAEVVGQGRGKRYSKADALKSEARSYEASEAARLGLVDAVGDPQEAFETFIAEVNGRP</sequence>
<dbReference type="CDD" id="cd07022">
    <property type="entry name" value="S49_Sppa_36K_type"/>
    <property type="match status" value="1"/>
</dbReference>
<dbReference type="InterPro" id="IPR002142">
    <property type="entry name" value="Peptidase_S49"/>
</dbReference>
<keyword evidence="7" id="KW-1185">Reference proteome</keyword>
<dbReference type="InterPro" id="IPR033855">
    <property type="entry name" value="Protein_C"/>
</dbReference>
<dbReference type="Proteomes" id="UP001369958">
    <property type="component" value="Chromosome"/>
</dbReference>
<evidence type="ECO:0000256" key="1">
    <source>
        <dbReference type="ARBA" id="ARBA00008683"/>
    </source>
</evidence>
<evidence type="ECO:0000256" key="2">
    <source>
        <dbReference type="ARBA" id="ARBA00022670"/>
    </source>
</evidence>
<name>A0ABZ2HUR7_9HYPH</name>
<evidence type="ECO:0000313" key="7">
    <source>
        <dbReference type="Proteomes" id="UP001369958"/>
    </source>
</evidence>
<proteinExistence type="inferred from homology"/>
<accession>A0ABZ2HUR7</accession>
<evidence type="ECO:0000313" key="6">
    <source>
        <dbReference type="EMBL" id="WWT31398.1"/>
    </source>
</evidence>
<dbReference type="Gene3D" id="3.90.226.10">
    <property type="entry name" value="2-enoyl-CoA Hydratase, Chain A, domain 1"/>
    <property type="match status" value="1"/>
</dbReference>
<evidence type="ECO:0000256" key="4">
    <source>
        <dbReference type="ARBA" id="ARBA00022825"/>
    </source>
</evidence>
<gene>
    <name evidence="6" type="ORF">V6617_10155</name>
</gene>
<protein>
    <submittedName>
        <fullName evidence="6">S49 family peptidase</fullName>
    </submittedName>
</protein>
<dbReference type="RefSeq" id="WP_338606868.1">
    <property type="nucleotide sequence ID" value="NZ_CP146275.1"/>
</dbReference>
<dbReference type="InterPro" id="IPR029045">
    <property type="entry name" value="ClpP/crotonase-like_dom_sf"/>
</dbReference>
<dbReference type="EMBL" id="CP146275">
    <property type="protein sequence ID" value="WWT31398.1"/>
    <property type="molecule type" value="Genomic_DNA"/>
</dbReference>
<dbReference type="PANTHER" id="PTHR33209">
    <property type="entry name" value="PROTEASE 4"/>
    <property type="match status" value="1"/>
</dbReference>
<keyword evidence="3" id="KW-0378">Hydrolase</keyword>